<dbReference type="Proteomes" id="UP000509418">
    <property type="component" value="Chromosome"/>
</dbReference>
<name>A0A7H8TJZ8_STRCX</name>
<protein>
    <submittedName>
        <fullName evidence="1">Uncharacterized protein</fullName>
    </submittedName>
</protein>
<accession>A0A7H8TJZ8</accession>
<keyword evidence="2" id="KW-1185">Reference proteome</keyword>
<organism evidence="1 2">
    <name type="scientific">Streptomyces chartreusis</name>
    <dbReference type="NCBI Taxonomy" id="1969"/>
    <lineage>
        <taxon>Bacteria</taxon>
        <taxon>Bacillati</taxon>
        <taxon>Actinomycetota</taxon>
        <taxon>Actinomycetes</taxon>
        <taxon>Kitasatosporales</taxon>
        <taxon>Streptomycetaceae</taxon>
        <taxon>Streptomyces</taxon>
    </lineage>
</organism>
<proteinExistence type="predicted"/>
<sequence length="188" mass="20688">MTLPETLARTLFVSVDAFPDGTAKSVTVYAERPGLDDMTSRFSVWEVPMPDDFADDDTVTATLVASSLIGGDTYADEDRASWEQGRQVVRVFHAEGGRERIMLRRIEAQLINAGYYDARTQETHCQGWGVRFHVGGHWCAITLFEDGWTLIGDDPEDRWACFGTVAAPEATPEAIVAAALAEAVRIFG</sequence>
<gene>
    <name evidence="1" type="ORF">HUT05_44700</name>
</gene>
<dbReference type="RefSeq" id="WP_176578457.1">
    <property type="nucleotide sequence ID" value="NZ_CBDRGH010000022.1"/>
</dbReference>
<evidence type="ECO:0000313" key="2">
    <source>
        <dbReference type="Proteomes" id="UP000509418"/>
    </source>
</evidence>
<evidence type="ECO:0000313" key="1">
    <source>
        <dbReference type="EMBL" id="QKZ23843.1"/>
    </source>
</evidence>
<dbReference type="AlphaFoldDB" id="A0A7H8TJZ8"/>
<dbReference type="EMBL" id="CP056041">
    <property type="protein sequence ID" value="QKZ23843.1"/>
    <property type="molecule type" value="Genomic_DNA"/>
</dbReference>
<reference evidence="1 2" key="1">
    <citation type="submission" date="2020-06" db="EMBL/GenBank/DDBJ databases">
        <title>Genome mining for natural products.</title>
        <authorList>
            <person name="Zhang B."/>
            <person name="Shi J."/>
            <person name="Ge H."/>
        </authorList>
    </citation>
    <scope>NUCLEOTIDE SEQUENCE [LARGE SCALE GENOMIC DNA]</scope>
    <source>
        <strain evidence="1 2">NA02069</strain>
    </source>
</reference>